<name>A0ABT6EV31_9SYNE</name>
<organism evidence="2 3">
    <name type="scientific">Candidatus Synechococcus calcipolaris G9</name>
    <dbReference type="NCBI Taxonomy" id="1497997"/>
    <lineage>
        <taxon>Bacteria</taxon>
        <taxon>Bacillati</taxon>
        <taxon>Cyanobacteriota</taxon>
        <taxon>Cyanophyceae</taxon>
        <taxon>Synechococcales</taxon>
        <taxon>Synechococcaceae</taxon>
        <taxon>Synechococcus</taxon>
    </lineage>
</organism>
<proteinExistence type="predicted"/>
<keyword evidence="1" id="KW-1133">Transmembrane helix</keyword>
<reference evidence="2" key="2">
    <citation type="submission" date="2022-01" db="EMBL/GenBank/DDBJ databases">
        <authorList>
            <person name="Zivanovic Y."/>
            <person name="Moreira D."/>
            <person name="Lopez-Garcia P."/>
        </authorList>
    </citation>
    <scope>NUCLEOTIDE SEQUENCE</scope>
    <source>
        <strain evidence="2">G9</strain>
    </source>
</reference>
<dbReference type="RefSeq" id="WP_277865330.1">
    <property type="nucleotide sequence ID" value="NZ_JAKKUT010000001.1"/>
</dbReference>
<evidence type="ECO:0000256" key="1">
    <source>
        <dbReference type="SAM" id="Phobius"/>
    </source>
</evidence>
<reference evidence="2" key="1">
    <citation type="journal article" date="2022" name="Genome Biol. Evol.">
        <title>A New Gene Family Diagnostic for Intracellular Biomineralization of Amorphous Ca Carbonates by Cyanobacteria.</title>
        <authorList>
            <person name="Benzerara K."/>
            <person name="Duprat E."/>
            <person name="Bitard-Feildel T."/>
            <person name="Caumes G."/>
            <person name="Cassier-Chauvat C."/>
            <person name="Chauvat F."/>
            <person name="Dezi M."/>
            <person name="Diop S.I."/>
            <person name="Gaschignard G."/>
            <person name="Gorgen S."/>
            <person name="Gugger M."/>
            <person name="Lopez-Garcia P."/>
            <person name="Millet M."/>
            <person name="Skouri-Panet F."/>
            <person name="Moreira D."/>
            <person name="Callebaut I."/>
        </authorList>
    </citation>
    <scope>NUCLEOTIDE SEQUENCE</scope>
    <source>
        <strain evidence="2">G9</strain>
    </source>
</reference>
<keyword evidence="1" id="KW-0472">Membrane</keyword>
<gene>
    <name evidence="2" type="ORF">L3556_00435</name>
</gene>
<comment type="caution">
    <text evidence="2">The sequence shown here is derived from an EMBL/GenBank/DDBJ whole genome shotgun (WGS) entry which is preliminary data.</text>
</comment>
<protein>
    <submittedName>
        <fullName evidence="2">DUF2085 domain-containing protein</fullName>
    </submittedName>
</protein>
<dbReference type="EMBL" id="JAKKUT010000001">
    <property type="protein sequence ID" value="MDG2989404.1"/>
    <property type="molecule type" value="Genomic_DNA"/>
</dbReference>
<feature type="transmembrane region" description="Helical" evidence="1">
    <location>
        <begin position="12"/>
        <end position="28"/>
    </location>
</feature>
<sequence>MLGRSRRFWADFILGALILGPLAAPFLAGSNLPLLPQIAQIIYTMGHHVCPQPEMALMLNPPWLMAVCMRCYGTLMAVLGTRWLISQSPRGEEWYWLHQYGWRGWAIAVGLMLFYPGEWWLQMQGVWAYSNWLVFPFGGVAGLGLGLLIMPLIYGKGQVRQITLEPK</sequence>
<feature type="transmembrane region" description="Helical" evidence="1">
    <location>
        <begin position="105"/>
        <end position="121"/>
    </location>
</feature>
<dbReference type="Proteomes" id="UP001154265">
    <property type="component" value="Unassembled WGS sequence"/>
</dbReference>
<keyword evidence="3" id="KW-1185">Reference proteome</keyword>
<accession>A0ABT6EV31</accession>
<evidence type="ECO:0000313" key="2">
    <source>
        <dbReference type="EMBL" id="MDG2989404.1"/>
    </source>
</evidence>
<feature type="transmembrane region" description="Helical" evidence="1">
    <location>
        <begin position="63"/>
        <end position="85"/>
    </location>
</feature>
<evidence type="ECO:0000313" key="3">
    <source>
        <dbReference type="Proteomes" id="UP001154265"/>
    </source>
</evidence>
<keyword evidence="1" id="KW-0812">Transmembrane</keyword>
<feature type="transmembrane region" description="Helical" evidence="1">
    <location>
        <begin position="133"/>
        <end position="154"/>
    </location>
</feature>